<evidence type="ECO:0000313" key="3">
    <source>
        <dbReference type="Proteomes" id="UP001152888"/>
    </source>
</evidence>
<feature type="compositionally biased region" description="Basic and acidic residues" evidence="1">
    <location>
        <begin position="1"/>
        <end position="10"/>
    </location>
</feature>
<reference evidence="2" key="1">
    <citation type="submission" date="2022-03" db="EMBL/GenBank/DDBJ databases">
        <authorList>
            <person name="Sayadi A."/>
        </authorList>
    </citation>
    <scope>NUCLEOTIDE SEQUENCE</scope>
</reference>
<comment type="caution">
    <text evidence="2">The sequence shown here is derived from an EMBL/GenBank/DDBJ whole genome shotgun (WGS) entry which is preliminary data.</text>
</comment>
<evidence type="ECO:0000313" key="2">
    <source>
        <dbReference type="EMBL" id="CAH2005883.1"/>
    </source>
</evidence>
<sequence>MLFQNKERGQPENQPCQNIVSHTYSNDATNTPSYKFSTTSEDEDPFEDNSDLDPNFELRDDDKTITEGDMKMIW</sequence>
<gene>
    <name evidence="2" type="ORF">ACAOBT_LOCUS28800</name>
</gene>
<dbReference type="Proteomes" id="UP001152888">
    <property type="component" value="Unassembled WGS sequence"/>
</dbReference>
<dbReference type="AlphaFoldDB" id="A0A9P0Q0T1"/>
<accession>A0A9P0Q0T1</accession>
<evidence type="ECO:0000256" key="1">
    <source>
        <dbReference type="SAM" id="MobiDB-lite"/>
    </source>
</evidence>
<dbReference type="EMBL" id="CAKOFQ010007662">
    <property type="protein sequence ID" value="CAH2005883.1"/>
    <property type="molecule type" value="Genomic_DNA"/>
</dbReference>
<keyword evidence="3" id="KW-1185">Reference proteome</keyword>
<feature type="compositionally biased region" description="Polar residues" evidence="1">
    <location>
        <begin position="11"/>
        <end position="39"/>
    </location>
</feature>
<organism evidence="2 3">
    <name type="scientific">Acanthoscelides obtectus</name>
    <name type="common">Bean weevil</name>
    <name type="synonym">Bruchus obtectus</name>
    <dbReference type="NCBI Taxonomy" id="200917"/>
    <lineage>
        <taxon>Eukaryota</taxon>
        <taxon>Metazoa</taxon>
        <taxon>Ecdysozoa</taxon>
        <taxon>Arthropoda</taxon>
        <taxon>Hexapoda</taxon>
        <taxon>Insecta</taxon>
        <taxon>Pterygota</taxon>
        <taxon>Neoptera</taxon>
        <taxon>Endopterygota</taxon>
        <taxon>Coleoptera</taxon>
        <taxon>Polyphaga</taxon>
        <taxon>Cucujiformia</taxon>
        <taxon>Chrysomeloidea</taxon>
        <taxon>Chrysomelidae</taxon>
        <taxon>Bruchinae</taxon>
        <taxon>Bruchini</taxon>
        <taxon>Acanthoscelides</taxon>
    </lineage>
</organism>
<feature type="region of interest" description="Disordered" evidence="1">
    <location>
        <begin position="1"/>
        <end position="60"/>
    </location>
</feature>
<proteinExistence type="predicted"/>
<protein>
    <submittedName>
        <fullName evidence="2">Uncharacterized protein</fullName>
    </submittedName>
</protein>
<feature type="compositionally biased region" description="Acidic residues" evidence="1">
    <location>
        <begin position="40"/>
        <end position="51"/>
    </location>
</feature>
<name>A0A9P0Q0T1_ACAOB</name>